<sequence>MSYDLRPTERELSEARALVTVALDACERELTLDGPLSVALGWSDSAAVTEAFGGVDGTCYPEREVQLSFNAGVEGWADAVGPTAARLYGEAWLRERIEHASFRWQHLLVRAAGERLADRTDPDGPRPWREADAQTLTERWTALSESLGSSEPLVVDRALGGVAAAVGEELVERQGFEGLAECTRSDVLAAGEAALR</sequence>
<accession>A0ABD5U542</accession>
<organism evidence="1 2">
    <name type="scientific">Halomarina ordinaria</name>
    <dbReference type="NCBI Taxonomy" id="3033939"/>
    <lineage>
        <taxon>Archaea</taxon>
        <taxon>Methanobacteriati</taxon>
        <taxon>Methanobacteriota</taxon>
        <taxon>Stenosarchaea group</taxon>
        <taxon>Halobacteria</taxon>
        <taxon>Halobacteriales</taxon>
        <taxon>Natronomonadaceae</taxon>
        <taxon>Halomarina</taxon>
    </lineage>
</organism>
<evidence type="ECO:0000313" key="2">
    <source>
        <dbReference type="Proteomes" id="UP001596406"/>
    </source>
</evidence>
<dbReference type="RefSeq" id="WP_304447353.1">
    <property type="nucleotide sequence ID" value="NZ_JARRAH010000001.1"/>
</dbReference>
<keyword evidence="2" id="KW-1185">Reference proteome</keyword>
<proteinExistence type="predicted"/>
<evidence type="ECO:0000313" key="1">
    <source>
        <dbReference type="EMBL" id="MFC6835657.1"/>
    </source>
</evidence>
<name>A0ABD5U542_9EURY</name>
<gene>
    <name evidence="1" type="ORF">ACFQHK_03945</name>
</gene>
<protein>
    <submittedName>
        <fullName evidence="1">Uncharacterized protein</fullName>
    </submittedName>
</protein>
<dbReference type="EMBL" id="JBHSXM010000001">
    <property type="protein sequence ID" value="MFC6835657.1"/>
    <property type="molecule type" value="Genomic_DNA"/>
</dbReference>
<comment type="caution">
    <text evidence="1">The sequence shown here is derived from an EMBL/GenBank/DDBJ whole genome shotgun (WGS) entry which is preliminary data.</text>
</comment>
<dbReference type="AlphaFoldDB" id="A0ABD5U542"/>
<dbReference type="Proteomes" id="UP001596406">
    <property type="component" value="Unassembled WGS sequence"/>
</dbReference>
<reference evidence="1 2" key="1">
    <citation type="journal article" date="2019" name="Int. J. Syst. Evol. Microbiol.">
        <title>The Global Catalogue of Microorganisms (GCM) 10K type strain sequencing project: providing services to taxonomists for standard genome sequencing and annotation.</title>
        <authorList>
            <consortium name="The Broad Institute Genomics Platform"/>
            <consortium name="The Broad Institute Genome Sequencing Center for Infectious Disease"/>
            <person name="Wu L."/>
            <person name="Ma J."/>
        </authorList>
    </citation>
    <scope>NUCLEOTIDE SEQUENCE [LARGE SCALE GENOMIC DNA]</scope>
    <source>
        <strain evidence="1 2">PSRA2</strain>
    </source>
</reference>